<protein>
    <submittedName>
        <fullName evidence="2">Uncharacterized protein</fullName>
    </submittedName>
</protein>
<dbReference type="OrthoDB" id="3011726at2759"/>
<accession>A0A9P8AQ59</accession>
<dbReference type="Proteomes" id="UP000812287">
    <property type="component" value="Unassembled WGS sequence"/>
</dbReference>
<sequence length="253" mass="27608">MANGACVVCIETVRIIDQGGIIAFWKRLRKPPRTWREKIKKNALHSPNTFSHDTQRTLSASRLPQPPTSKANSRISISSNREAKSASPPLTRCRPCSYYSYKSHQSHPNPTTSRFIQFAPMSFRRAFTALLAATAVASSPLAARDAGPECTIVVTPKSSSYAAGAANQLTYGFLYRFGDSTYPNGTSITSITLNYGPSVSSNGDGTYTAITAITATGLTSDEIATIIEEQWPETWVWGDSNPGYDWYMNSTAC</sequence>
<feature type="region of interest" description="Disordered" evidence="1">
    <location>
        <begin position="40"/>
        <end position="90"/>
    </location>
</feature>
<dbReference type="AlphaFoldDB" id="A0A9P8AQ59"/>
<organism evidence="2 3">
    <name type="scientific">Guyanagaster necrorhizus</name>
    <dbReference type="NCBI Taxonomy" id="856835"/>
    <lineage>
        <taxon>Eukaryota</taxon>
        <taxon>Fungi</taxon>
        <taxon>Dikarya</taxon>
        <taxon>Basidiomycota</taxon>
        <taxon>Agaricomycotina</taxon>
        <taxon>Agaricomycetes</taxon>
        <taxon>Agaricomycetidae</taxon>
        <taxon>Agaricales</taxon>
        <taxon>Marasmiineae</taxon>
        <taxon>Physalacriaceae</taxon>
        <taxon>Guyanagaster</taxon>
    </lineage>
</organism>
<name>A0A9P8AQ59_9AGAR</name>
<dbReference type="RefSeq" id="XP_043036037.1">
    <property type="nucleotide sequence ID" value="XM_043177614.1"/>
</dbReference>
<comment type="caution">
    <text evidence="2">The sequence shown here is derived from an EMBL/GenBank/DDBJ whole genome shotgun (WGS) entry which is preliminary data.</text>
</comment>
<evidence type="ECO:0000256" key="1">
    <source>
        <dbReference type="SAM" id="MobiDB-lite"/>
    </source>
</evidence>
<proteinExistence type="predicted"/>
<reference evidence="2" key="1">
    <citation type="submission" date="2020-11" db="EMBL/GenBank/DDBJ databases">
        <title>Adaptations for nitrogen fixation in a non-lichenized fungal sporocarp promotes dispersal by wood-feeding termites.</title>
        <authorList>
            <consortium name="DOE Joint Genome Institute"/>
            <person name="Koch R.A."/>
            <person name="Yoon G."/>
            <person name="Arayal U."/>
            <person name="Lail K."/>
            <person name="Amirebrahimi M."/>
            <person name="Labutti K."/>
            <person name="Lipzen A."/>
            <person name="Riley R."/>
            <person name="Barry K."/>
            <person name="Henrissat B."/>
            <person name="Grigoriev I.V."/>
            <person name="Herr J.R."/>
            <person name="Aime M.C."/>
        </authorList>
    </citation>
    <scope>NUCLEOTIDE SEQUENCE</scope>
    <source>
        <strain evidence="2">MCA 3950</strain>
    </source>
</reference>
<gene>
    <name evidence="2" type="ORF">BT62DRAFT_1010122</name>
</gene>
<evidence type="ECO:0000313" key="2">
    <source>
        <dbReference type="EMBL" id="KAG7442537.1"/>
    </source>
</evidence>
<dbReference type="GeneID" id="66099901"/>
<feature type="compositionally biased region" description="Polar residues" evidence="1">
    <location>
        <begin position="45"/>
        <end position="80"/>
    </location>
</feature>
<evidence type="ECO:0000313" key="3">
    <source>
        <dbReference type="Proteomes" id="UP000812287"/>
    </source>
</evidence>
<dbReference type="EMBL" id="MU250550">
    <property type="protein sequence ID" value="KAG7442537.1"/>
    <property type="molecule type" value="Genomic_DNA"/>
</dbReference>
<keyword evidence="3" id="KW-1185">Reference proteome</keyword>